<name>A0A6J4JA86_9ACTN</name>
<dbReference type="AlphaFoldDB" id="A0A6J4JA86"/>
<sequence length="40" mass="4534">FDGAVLLANLPDFWELKRTRTSDPDMDSVPSDVLELTGRR</sequence>
<organism evidence="2">
    <name type="scientific">uncultured Blastococcus sp</name>
    <dbReference type="NCBI Taxonomy" id="217144"/>
    <lineage>
        <taxon>Bacteria</taxon>
        <taxon>Bacillati</taxon>
        <taxon>Actinomycetota</taxon>
        <taxon>Actinomycetes</taxon>
        <taxon>Geodermatophilales</taxon>
        <taxon>Geodermatophilaceae</taxon>
        <taxon>Blastococcus</taxon>
        <taxon>environmental samples</taxon>
    </lineage>
</organism>
<accession>A0A6J4JA86</accession>
<proteinExistence type="predicted"/>
<protein>
    <submittedName>
        <fullName evidence="2">Protein disulfide oxidoreductase</fullName>
    </submittedName>
</protein>
<evidence type="ECO:0000256" key="1">
    <source>
        <dbReference type="SAM" id="MobiDB-lite"/>
    </source>
</evidence>
<feature type="non-terminal residue" evidence="2">
    <location>
        <position position="1"/>
    </location>
</feature>
<reference evidence="2" key="1">
    <citation type="submission" date="2020-02" db="EMBL/GenBank/DDBJ databases">
        <authorList>
            <person name="Meier V. D."/>
        </authorList>
    </citation>
    <scope>NUCLEOTIDE SEQUENCE</scope>
    <source>
        <strain evidence="2">AVDCRST_MAG57</strain>
    </source>
</reference>
<evidence type="ECO:0000313" key="2">
    <source>
        <dbReference type="EMBL" id="CAA9274742.1"/>
    </source>
</evidence>
<dbReference type="EMBL" id="CADCTI010000277">
    <property type="protein sequence ID" value="CAA9274742.1"/>
    <property type="molecule type" value="Genomic_DNA"/>
</dbReference>
<feature type="region of interest" description="Disordered" evidence="1">
    <location>
        <begin position="20"/>
        <end position="40"/>
    </location>
</feature>
<gene>
    <name evidence="2" type="ORF">AVDCRST_MAG57-3412</name>
</gene>